<dbReference type="GO" id="GO:0016020">
    <property type="term" value="C:membrane"/>
    <property type="evidence" value="ECO:0007669"/>
    <property type="project" value="UniProtKB-SubCell"/>
</dbReference>
<evidence type="ECO:0000313" key="10">
    <source>
        <dbReference type="EMBL" id="ESP04058.1"/>
    </source>
</evidence>
<evidence type="ECO:0000256" key="1">
    <source>
        <dbReference type="ARBA" id="ARBA00004141"/>
    </source>
</evidence>
<dbReference type="GO" id="GO:0050982">
    <property type="term" value="P:detection of mechanical stimulus"/>
    <property type="evidence" value="ECO:0007669"/>
    <property type="project" value="TreeGrafter"/>
</dbReference>
<dbReference type="InterPro" id="IPR046791">
    <property type="entry name" value="Polycystin_dom"/>
</dbReference>
<dbReference type="Pfam" id="PF08016">
    <property type="entry name" value="PKD_channel"/>
    <property type="match status" value="1"/>
</dbReference>
<dbReference type="GeneID" id="20230562"/>
<keyword evidence="6" id="KW-0325">Glycoprotein</keyword>
<evidence type="ECO:0000313" key="11">
    <source>
        <dbReference type="Proteomes" id="UP000030746"/>
    </source>
</evidence>
<dbReference type="PRINTS" id="PR01433">
    <property type="entry name" value="POLYCYSTIN2"/>
</dbReference>
<sequence>MCKLPRLLWKSGILCNGDWDWDTQDNEPYSEGWKSLTVNTSISDVVNYPWKYRTDSETNGAPHAGKIGVYPSGGYIVDLIGARRRVDNMIEDLIQLKWIDHRTRALFVEFTLYNPNVNLFTQTTVAFEVPASGSFVSEIVVKTFRLFSYLGGYGVVVALCDVLTLLFILYFSTRMLKKLRKERRAFFTTFWNGVEFLNFALSITCVVMYTGRHLLTSRATNTVKKLRG</sequence>
<evidence type="ECO:0000259" key="9">
    <source>
        <dbReference type="Pfam" id="PF20519"/>
    </source>
</evidence>
<feature type="transmembrane region" description="Helical" evidence="7">
    <location>
        <begin position="146"/>
        <end position="173"/>
    </location>
</feature>
<dbReference type="PANTHER" id="PTHR10877:SF150">
    <property type="entry name" value="REJ DOMAIN-CONTAINING PROTEIN"/>
    <property type="match status" value="1"/>
</dbReference>
<dbReference type="KEGG" id="lgi:LOTGIDRAFT_110212"/>
<dbReference type="PANTHER" id="PTHR10877">
    <property type="entry name" value="POLYCYSTIN FAMILY MEMBER"/>
    <property type="match status" value="1"/>
</dbReference>
<keyword evidence="4 7" id="KW-1133">Transmembrane helix</keyword>
<keyword evidence="11" id="KW-1185">Reference proteome</keyword>
<evidence type="ECO:0000256" key="5">
    <source>
        <dbReference type="ARBA" id="ARBA00023136"/>
    </source>
</evidence>
<dbReference type="InterPro" id="IPR051223">
    <property type="entry name" value="Polycystin"/>
</dbReference>
<evidence type="ECO:0000259" key="8">
    <source>
        <dbReference type="Pfam" id="PF08016"/>
    </source>
</evidence>
<dbReference type="STRING" id="225164.V4B190"/>
<evidence type="ECO:0000256" key="2">
    <source>
        <dbReference type="ARBA" id="ARBA00007200"/>
    </source>
</evidence>
<comment type="similarity">
    <text evidence="2">Belongs to the polycystin family.</text>
</comment>
<evidence type="ECO:0000256" key="4">
    <source>
        <dbReference type="ARBA" id="ARBA00022989"/>
    </source>
</evidence>
<proteinExistence type="inferred from homology"/>
<dbReference type="GO" id="GO:0005262">
    <property type="term" value="F:calcium channel activity"/>
    <property type="evidence" value="ECO:0007669"/>
    <property type="project" value="TreeGrafter"/>
</dbReference>
<feature type="domain" description="Polycystin cation channel PKD1/PKD2" evidence="8">
    <location>
        <begin position="153"/>
        <end position="223"/>
    </location>
</feature>
<dbReference type="AlphaFoldDB" id="V4B190"/>
<evidence type="ECO:0000256" key="6">
    <source>
        <dbReference type="ARBA" id="ARBA00023180"/>
    </source>
</evidence>
<dbReference type="GO" id="GO:0005509">
    <property type="term" value="F:calcium ion binding"/>
    <property type="evidence" value="ECO:0007669"/>
    <property type="project" value="InterPro"/>
</dbReference>
<name>V4B190_LOTGI</name>
<dbReference type="OMA" id="YITINCL"/>
<organism evidence="10 11">
    <name type="scientific">Lottia gigantea</name>
    <name type="common">Giant owl limpet</name>
    <dbReference type="NCBI Taxonomy" id="225164"/>
    <lineage>
        <taxon>Eukaryota</taxon>
        <taxon>Metazoa</taxon>
        <taxon>Spiralia</taxon>
        <taxon>Lophotrochozoa</taxon>
        <taxon>Mollusca</taxon>
        <taxon>Gastropoda</taxon>
        <taxon>Patellogastropoda</taxon>
        <taxon>Lottioidea</taxon>
        <taxon>Lottiidae</taxon>
        <taxon>Lottia</taxon>
    </lineage>
</organism>
<dbReference type="Proteomes" id="UP000030746">
    <property type="component" value="Unassembled WGS sequence"/>
</dbReference>
<feature type="domain" description="Polycystin" evidence="9">
    <location>
        <begin position="2"/>
        <end position="146"/>
    </location>
</feature>
<keyword evidence="5 7" id="KW-0472">Membrane</keyword>
<dbReference type="Pfam" id="PF20519">
    <property type="entry name" value="Polycystin_dom"/>
    <property type="match status" value="1"/>
</dbReference>
<dbReference type="EMBL" id="KB199905">
    <property type="protein sequence ID" value="ESP04058.1"/>
    <property type="molecule type" value="Genomic_DNA"/>
</dbReference>
<comment type="subcellular location">
    <subcellularLocation>
        <location evidence="1">Membrane</location>
        <topology evidence="1">Multi-pass membrane protein</topology>
    </subcellularLocation>
</comment>
<keyword evidence="3 7" id="KW-0812">Transmembrane</keyword>
<protein>
    <submittedName>
        <fullName evidence="10">Uncharacterized protein</fullName>
    </submittedName>
</protein>
<evidence type="ECO:0000256" key="7">
    <source>
        <dbReference type="SAM" id="Phobius"/>
    </source>
</evidence>
<feature type="transmembrane region" description="Helical" evidence="7">
    <location>
        <begin position="185"/>
        <end position="209"/>
    </location>
</feature>
<dbReference type="InterPro" id="IPR013122">
    <property type="entry name" value="PKD1_2_channel"/>
</dbReference>
<evidence type="ECO:0000256" key="3">
    <source>
        <dbReference type="ARBA" id="ARBA00022692"/>
    </source>
</evidence>
<dbReference type="RefSeq" id="XP_009045540.1">
    <property type="nucleotide sequence ID" value="XM_009047292.1"/>
</dbReference>
<dbReference type="HOGENOM" id="CLU_1215964_0_0_1"/>
<reference evidence="10 11" key="1">
    <citation type="journal article" date="2013" name="Nature">
        <title>Insights into bilaterian evolution from three spiralian genomes.</title>
        <authorList>
            <person name="Simakov O."/>
            <person name="Marletaz F."/>
            <person name="Cho S.J."/>
            <person name="Edsinger-Gonzales E."/>
            <person name="Havlak P."/>
            <person name="Hellsten U."/>
            <person name="Kuo D.H."/>
            <person name="Larsson T."/>
            <person name="Lv J."/>
            <person name="Arendt D."/>
            <person name="Savage R."/>
            <person name="Osoegawa K."/>
            <person name="de Jong P."/>
            <person name="Grimwood J."/>
            <person name="Chapman J.A."/>
            <person name="Shapiro H."/>
            <person name="Aerts A."/>
            <person name="Otillar R.P."/>
            <person name="Terry A.Y."/>
            <person name="Boore J.L."/>
            <person name="Grigoriev I.V."/>
            <person name="Lindberg D.R."/>
            <person name="Seaver E.C."/>
            <person name="Weisblat D.A."/>
            <person name="Putnam N.H."/>
            <person name="Rokhsar D.S."/>
        </authorList>
    </citation>
    <scope>NUCLEOTIDE SEQUENCE [LARGE SCALE GENOMIC DNA]</scope>
</reference>
<dbReference type="InterPro" id="IPR003915">
    <property type="entry name" value="PKD_2"/>
</dbReference>
<dbReference type="OrthoDB" id="6150772at2759"/>
<accession>V4B190</accession>
<gene>
    <name evidence="10" type="ORF">LOTGIDRAFT_110212</name>
</gene>
<dbReference type="CTD" id="20230562"/>